<sequence>MLRQQEDNEMLHLQEEDKHLMQYLVEQQDASVSEQEGNPQTEDTAPTEHTWARASNTAQPQGEEHMQQHNARYGTPNDADNEAMEELNELAELQ</sequence>
<dbReference type="AlphaFoldDB" id="A0AAE0L7N9"/>
<dbReference type="Proteomes" id="UP001190700">
    <property type="component" value="Unassembled WGS sequence"/>
</dbReference>
<comment type="caution">
    <text evidence="2">The sequence shown here is derived from an EMBL/GenBank/DDBJ whole genome shotgun (WGS) entry which is preliminary data.</text>
</comment>
<protein>
    <submittedName>
        <fullName evidence="2">Uncharacterized protein</fullName>
    </submittedName>
</protein>
<name>A0AAE0L7N9_9CHLO</name>
<reference evidence="2 3" key="1">
    <citation type="journal article" date="2015" name="Genome Biol. Evol.">
        <title>Comparative Genomics of a Bacterivorous Green Alga Reveals Evolutionary Causalities and Consequences of Phago-Mixotrophic Mode of Nutrition.</title>
        <authorList>
            <person name="Burns J.A."/>
            <person name="Paasch A."/>
            <person name="Narechania A."/>
            <person name="Kim E."/>
        </authorList>
    </citation>
    <scope>NUCLEOTIDE SEQUENCE [LARGE SCALE GENOMIC DNA]</scope>
    <source>
        <strain evidence="2 3">PLY_AMNH</strain>
    </source>
</reference>
<feature type="compositionally biased region" description="Polar residues" evidence="1">
    <location>
        <begin position="28"/>
        <end position="44"/>
    </location>
</feature>
<evidence type="ECO:0000313" key="3">
    <source>
        <dbReference type="Proteomes" id="UP001190700"/>
    </source>
</evidence>
<accession>A0AAE0L7N9</accession>
<dbReference type="EMBL" id="LGRX02007476">
    <property type="protein sequence ID" value="KAK3274937.1"/>
    <property type="molecule type" value="Genomic_DNA"/>
</dbReference>
<feature type="compositionally biased region" description="Acidic residues" evidence="1">
    <location>
        <begin position="79"/>
        <end position="94"/>
    </location>
</feature>
<evidence type="ECO:0000256" key="1">
    <source>
        <dbReference type="SAM" id="MobiDB-lite"/>
    </source>
</evidence>
<keyword evidence="3" id="KW-1185">Reference proteome</keyword>
<proteinExistence type="predicted"/>
<gene>
    <name evidence="2" type="ORF">CYMTET_16908</name>
</gene>
<organism evidence="2 3">
    <name type="scientific">Cymbomonas tetramitiformis</name>
    <dbReference type="NCBI Taxonomy" id="36881"/>
    <lineage>
        <taxon>Eukaryota</taxon>
        <taxon>Viridiplantae</taxon>
        <taxon>Chlorophyta</taxon>
        <taxon>Pyramimonadophyceae</taxon>
        <taxon>Pyramimonadales</taxon>
        <taxon>Pyramimonadaceae</taxon>
        <taxon>Cymbomonas</taxon>
    </lineage>
</organism>
<feature type="region of interest" description="Disordered" evidence="1">
    <location>
        <begin position="28"/>
        <end position="94"/>
    </location>
</feature>
<evidence type="ECO:0000313" key="2">
    <source>
        <dbReference type="EMBL" id="KAK3274937.1"/>
    </source>
</evidence>